<name>A0ABX8QSC0_9ACTN</name>
<proteinExistence type="predicted"/>
<dbReference type="EMBL" id="CP059572">
    <property type="protein sequence ID" value="QXJ21680.1"/>
    <property type="molecule type" value="Genomic_DNA"/>
</dbReference>
<evidence type="ECO:0000313" key="2">
    <source>
        <dbReference type="Proteomes" id="UP001049518"/>
    </source>
</evidence>
<sequence length="61" mass="6947">MPLGPERARRLGEALAAYNLVLDNMLTARRHFQGERVESSGIRVWGDIVERAAARQREAER</sequence>
<evidence type="ECO:0000313" key="1">
    <source>
        <dbReference type="EMBL" id="QXJ21680.1"/>
    </source>
</evidence>
<protein>
    <submittedName>
        <fullName evidence="1">Uncharacterized protein</fullName>
    </submittedName>
</protein>
<accession>A0ABX8QSC0</accession>
<dbReference type="RefSeq" id="WP_231334850.1">
    <property type="nucleotide sequence ID" value="NZ_CP059572.1"/>
</dbReference>
<organism evidence="1 2">
    <name type="scientific">Actinomadura graeca</name>
    <dbReference type="NCBI Taxonomy" id="2750812"/>
    <lineage>
        <taxon>Bacteria</taxon>
        <taxon>Bacillati</taxon>
        <taxon>Actinomycetota</taxon>
        <taxon>Actinomycetes</taxon>
        <taxon>Streptosporangiales</taxon>
        <taxon>Thermomonosporaceae</taxon>
        <taxon>Actinomadura</taxon>
    </lineage>
</organism>
<keyword evidence="2" id="KW-1185">Reference proteome</keyword>
<reference evidence="1" key="1">
    <citation type="submission" date="2020-07" db="EMBL/GenBank/DDBJ databases">
        <authorList>
            <person name="Tarantini F.S."/>
            <person name="Hong K.W."/>
            <person name="Chan K.G."/>
        </authorList>
    </citation>
    <scope>NUCLEOTIDE SEQUENCE</scope>
    <source>
        <strain evidence="1">32-07</strain>
    </source>
</reference>
<gene>
    <name evidence="1" type="ORF">AGRA3207_002558</name>
</gene>
<dbReference type="Proteomes" id="UP001049518">
    <property type="component" value="Chromosome"/>
</dbReference>